<evidence type="ECO:0000256" key="3">
    <source>
        <dbReference type="ARBA" id="ARBA00023004"/>
    </source>
</evidence>
<dbReference type="STRING" id="1088869.GMO_20840"/>
<dbReference type="GO" id="GO:0046872">
    <property type="term" value="F:metal ion binding"/>
    <property type="evidence" value="ECO:0007669"/>
    <property type="project" value="UniProtKB-KW"/>
</dbReference>
<proteinExistence type="predicted"/>
<dbReference type="PATRIC" id="fig|1088869.3.peg.2080"/>
<dbReference type="Proteomes" id="UP000004949">
    <property type="component" value="Unassembled WGS sequence"/>
</dbReference>
<evidence type="ECO:0000256" key="1">
    <source>
        <dbReference type="ARBA" id="ARBA00022617"/>
    </source>
</evidence>
<protein>
    <submittedName>
        <fullName evidence="5">Putative cytochrome c-552</fullName>
    </submittedName>
</protein>
<keyword evidence="1" id="KW-0349">Heme</keyword>
<name>G6XKR8_9PROT</name>
<dbReference type="GO" id="GO:0009055">
    <property type="term" value="F:electron transfer activity"/>
    <property type="evidence" value="ECO:0007669"/>
    <property type="project" value="InterPro"/>
</dbReference>
<gene>
    <name evidence="5" type="ORF">GMO_20840</name>
</gene>
<evidence type="ECO:0000313" key="6">
    <source>
        <dbReference type="Proteomes" id="UP000004949"/>
    </source>
</evidence>
<feature type="domain" description="Cytochrome c" evidence="4">
    <location>
        <begin position="15"/>
        <end position="100"/>
    </location>
</feature>
<dbReference type="eggNOG" id="COG2010">
    <property type="taxonomic scope" value="Bacteria"/>
</dbReference>
<dbReference type="Gene3D" id="1.10.760.10">
    <property type="entry name" value="Cytochrome c-like domain"/>
    <property type="match status" value="1"/>
</dbReference>
<dbReference type="Pfam" id="PF13442">
    <property type="entry name" value="Cytochrome_CBB3"/>
    <property type="match status" value="1"/>
</dbReference>
<evidence type="ECO:0000259" key="4">
    <source>
        <dbReference type="Pfam" id="PF13442"/>
    </source>
</evidence>
<organism evidence="5 6">
    <name type="scientific">Gluconobacter morbifer G707</name>
    <dbReference type="NCBI Taxonomy" id="1088869"/>
    <lineage>
        <taxon>Bacteria</taxon>
        <taxon>Pseudomonadati</taxon>
        <taxon>Pseudomonadota</taxon>
        <taxon>Alphaproteobacteria</taxon>
        <taxon>Acetobacterales</taxon>
        <taxon>Acetobacteraceae</taxon>
        <taxon>Gluconobacter</taxon>
    </lineage>
</organism>
<evidence type="ECO:0000256" key="2">
    <source>
        <dbReference type="ARBA" id="ARBA00022723"/>
    </source>
</evidence>
<keyword evidence="2" id="KW-0479">Metal-binding</keyword>
<comment type="caution">
    <text evidence="5">The sequence shown here is derived from an EMBL/GenBank/DDBJ whole genome shotgun (WGS) entry which is preliminary data.</text>
</comment>
<dbReference type="InterPro" id="IPR036909">
    <property type="entry name" value="Cyt_c-like_dom_sf"/>
</dbReference>
<keyword evidence="6" id="KW-1185">Reference proteome</keyword>
<sequence length="144" mass="15946">MVIVFVIGHAWENRERAAREYSNECSICHHGGHGQVSEVAPIFGRVGPIALTPEGHHYIIDVLLNGLDGPITANGARYDSSMPSFHRLPNDEIARILTFVARQEMTAGGPVFTASEIAQARKHPLSPHEVLQERQRLEHQISIP</sequence>
<keyword evidence="3" id="KW-0408">Iron</keyword>
<reference evidence="5 6" key="1">
    <citation type="submission" date="2011-10" db="EMBL/GenBank/DDBJ databases">
        <title>Genome sequence of Gluconobacter morbifer G707, isolated from Drosophila gut.</title>
        <authorList>
            <person name="Lee W.-J."/>
            <person name="Kim E.-K."/>
        </authorList>
    </citation>
    <scope>NUCLEOTIDE SEQUENCE [LARGE SCALE GENOMIC DNA]</scope>
    <source>
        <strain evidence="5 6">G707</strain>
    </source>
</reference>
<dbReference type="GO" id="GO:0020037">
    <property type="term" value="F:heme binding"/>
    <property type="evidence" value="ECO:0007669"/>
    <property type="project" value="InterPro"/>
</dbReference>
<dbReference type="AlphaFoldDB" id="G6XKR8"/>
<dbReference type="SUPFAM" id="SSF46626">
    <property type="entry name" value="Cytochrome c"/>
    <property type="match status" value="1"/>
</dbReference>
<evidence type="ECO:0000313" key="5">
    <source>
        <dbReference type="EMBL" id="EHH67631.1"/>
    </source>
</evidence>
<accession>G6XKR8</accession>
<dbReference type="EMBL" id="AGQV01000007">
    <property type="protein sequence ID" value="EHH67631.1"/>
    <property type="molecule type" value="Genomic_DNA"/>
</dbReference>
<dbReference type="InterPro" id="IPR009056">
    <property type="entry name" value="Cyt_c-like_dom"/>
</dbReference>